<feature type="transmembrane region" description="Helical" evidence="2">
    <location>
        <begin position="290"/>
        <end position="310"/>
    </location>
</feature>
<feature type="transmembrane region" description="Helical" evidence="2">
    <location>
        <begin position="260"/>
        <end position="278"/>
    </location>
</feature>
<name>A0ABP7RNI9_9PSEU</name>
<keyword evidence="2" id="KW-1133">Transmembrane helix</keyword>
<sequence length="496" mass="51491">MVLGFLVAASVSAVVVGSAPLAVFSVPEVLASARWLWLAAHQVPVTLRGAPLGVLPLLLTLIVALLVARSARASARRMRLRAPGPTQQLIGTIAAAHGVFAAVLAAVQPEGAAVATPTTAFVGAALVSGVAATIALAETCGLAELISRLDAPLRRGLYVGVLGLGALLAVGALLFSVGLLVALPKVAGMFLDAGQGIAEFFGIALLCLAYLPNIVIAASSFALGSGFAVGKAVIAPIGMALAPVPSVPLLAALPPVTSRWWLAVFVLPLLVGVLVGWCCRKCSPEPIERVKAVAVAAVLIGLAMFVLAFLAGGRLGGGPFDPVTVQAGKVVLAAAGWVLVPGALVAWVFAPKAEEEEADSESVGEEAVLGEEGAEADSESDEVEEPSDTDDTDDTEDTDEDAEAPEALDAPEDAEEPEEGEEPETSELSEVDVDDFEDFEDYEEYDDAVEETEGYRFEPLPEDVEDEEDRLARELAEELGEELTIDDEDPPPPPKR</sequence>
<feature type="compositionally biased region" description="Acidic residues" evidence="1">
    <location>
        <begin position="355"/>
        <end position="452"/>
    </location>
</feature>
<evidence type="ECO:0008006" key="5">
    <source>
        <dbReference type="Google" id="ProtNLM"/>
    </source>
</evidence>
<feature type="transmembrane region" description="Helical" evidence="2">
    <location>
        <begin position="120"/>
        <end position="145"/>
    </location>
</feature>
<feature type="transmembrane region" description="Helical" evidence="2">
    <location>
        <begin position="330"/>
        <end position="350"/>
    </location>
</feature>
<dbReference type="InterPro" id="IPR045931">
    <property type="entry name" value="DUF6350"/>
</dbReference>
<feature type="transmembrane region" description="Helical" evidence="2">
    <location>
        <begin position="200"/>
        <end position="221"/>
    </location>
</feature>
<organism evidence="3 4">
    <name type="scientific">Allokutzneria multivorans</name>
    <dbReference type="NCBI Taxonomy" id="1142134"/>
    <lineage>
        <taxon>Bacteria</taxon>
        <taxon>Bacillati</taxon>
        <taxon>Actinomycetota</taxon>
        <taxon>Actinomycetes</taxon>
        <taxon>Pseudonocardiales</taxon>
        <taxon>Pseudonocardiaceae</taxon>
        <taxon>Allokutzneria</taxon>
    </lineage>
</organism>
<gene>
    <name evidence="3" type="ORF">GCM10022247_20510</name>
</gene>
<feature type="region of interest" description="Disordered" evidence="1">
    <location>
        <begin position="355"/>
        <end position="471"/>
    </location>
</feature>
<keyword evidence="2" id="KW-0472">Membrane</keyword>
<feature type="compositionally biased region" description="Acidic residues" evidence="1">
    <location>
        <begin position="477"/>
        <end position="490"/>
    </location>
</feature>
<dbReference type="Proteomes" id="UP001501747">
    <property type="component" value="Unassembled WGS sequence"/>
</dbReference>
<evidence type="ECO:0000313" key="4">
    <source>
        <dbReference type="Proteomes" id="UP001501747"/>
    </source>
</evidence>
<feature type="region of interest" description="Disordered" evidence="1">
    <location>
        <begin position="477"/>
        <end position="496"/>
    </location>
</feature>
<evidence type="ECO:0000256" key="1">
    <source>
        <dbReference type="SAM" id="MobiDB-lite"/>
    </source>
</evidence>
<evidence type="ECO:0000256" key="2">
    <source>
        <dbReference type="SAM" id="Phobius"/>
    </source>
</evidence>
<dbReference type="Pfam" id="PF19877">
    <property type="entry name" value="DUF6350"/>
    <property type="match status" value="1"/>
</dbReference>
<protein>
    <recommendedName>
        <fullName evidence="5">Integral membrane protein</fullName>
    </recommendedName>
</protein>
<keyword evidence="2" id="KW-0812">Transmembrane</keyword>
<dbReference type="EMBL" id="BAABAL010000006">
    <property type="protein sequence ID" value="GAA4000064.1"/>
    <property type="molecule type" value="Genomic_DNA"/>
</dbReference>
<feature type="transmembrane region" description="Helical" evidence="2">
    <location>
        <begin position="157"/>
        <end position="180"/>
    </location>
</feature>
<reference evidence="4" key="1">
    <citation type="journal article" date="2019" name="Int. J. Syst. Evol. Microbiol.">
        <title>The Global Catalogue of Microorganisms (GCM) 10K type strain sequencing project: providing services to taxonomists for standard genome sequencing and annotation.</title>
        <authorList>
            <consortium name="The Broad Institute Genomics Platform"/>
            <consortium name="The Broad Institute Genome Sequencing Center for Infectious Disease"/>
            <person name="Wu L."/>
            <person name="Ma J."/>
        </authorList>
    </citation>
    <scope>NUCLEOTIDE SEQUENCE [LARGE SCALE GENOMIC DNA]</scope>
    <source>
        <strain evidence="4">JCM 17342</strain>
    </source>
</reference>
<feature type="compositionally biased region" description="Acidic residues" evidence="1">
    <location>
        <begin position="460"/>
        <end position="469"/>
    </location>
</feature>
<feature type="transmembrane region" description="Helical" evidence="2">
    <location>
        <begin position="89"/>
        <end position="108"/>
    </location>
</feature>
<proteinExistence type="predicted"/>
<feature type="transmembrane region" description="Helical" evidence="2">
    <location>
        <begin position="49"/>
        <end position="68"/>
    </location>
</feature>
<evidence type="ECO:0000313" key="3">
    <source>
        <dbReference type="EMBL" id="GAA4000064.1"/>
    </source>
</evidence>
<accession>A0ABP7RNI9</accession>
<keyword evidence="4" id="KW-1185">Reference proteome</keyword>
<comment type="caution">
    <text evidence="3">The sequence shown here is derived from an EMBL/GenBank/DDBJ whole genome shotgun (WGS) entry which is preliminary data.</text>
</comment>